<evidence type="ECO:0000256" key="2">
    <source>
        <dbReference type="ARBA" id="ARBA00022821"/>
    </source>
</evidence>
<dbReference type="Pfam" id="PF23598">
    <property type="entry name" value="LRR_14"/>
    <property type="match status" value="1"/>
</dbReference>
<dbReference type="InterPro" id="IPR027417">
    <property type="entry name" value="P-loop_NTPase"/>
</dbReference>
<feature type="domain" description="Disease resistance R13L4/SHOC-2-like LRR" evidence="5">
    <location>
        <begin position="711"/>
        <end position="802"/>
    </location>
</feature>
<accession>A0ABP1BTW7</accession>
<feature type="domain" description="NB-ARC" evidence="3">
    <location>
        <begin position="311"/>
        <end position="476"/>
    </location>
</feature>
<keyword evidence="7" id="KW-1185">Reference proteome</keyword>
<dbReference type="Gene3D" id="1.10.8.430">
    <property type="entry name" value="Helical domain of apoptotic protease-activating factors"/>
    <property type="match status" value="1"/>
</dbReference>
<evidence type="ECO:0000259" key="5">
    <source>
        <dbReference type="Pfam" id="PF23598"/>
    </source>
</evidence>
<dbReference type="PRINTS" id="PR00364">
    <property type="entry name" value="DISEASERSIST"/>
</dbReference>
<dbReference type="InterPro" id="IPR029058">
    <property type="entry name" value="AB_hydrolase_fold"/>
</dbReference>
<reference evidence="6" key="1">
    <citation type="submission" date="2024-03" db="EMBL/GenBank/DDBJ databases">
        <authorList>
            <consortium name="ELIXIR-Norway"/>
            <consortium name="Elixir Norway"/>
        </authorList>
    </citation>
    <scope>NUCLEOTIDE SEQUENCE</scope>
</reference>
<dbReference type="Pfam" id="PF00931">
    <property type="entry name" value="NB-ARC"/>
    <property type="match status" value="1"/>
</dbReference>
<dbReference type="PANTHER" id="PTHR36766">
    <property type="entry name" value="PLANT BROAD-SPECTRUM MILDEW RESISTANCE PROTEIN RPW8"/>
    <property type="match status" value="1"/>
</dbReference>
<evidence type="ECO:0000256" key="1">
    <source>
        <dbReference type="ARBA" id="ARBA00022737"/>
    </source>
</evidence>
<dbReference type="PANTHER" id="PTHR36766:SF30">
    <property type="entry name" value="TIR-NBS TYPE DISEASE RESISTANCE PROTEIN-RELATED"/>
    <property type="match status" value="1"/>
</dbReference>
<dbReference type="Gene3D" id="3.80.10.10">
    <property type="entry name" value="Ribonuclease Inhibitor"/>
    <property type="match status" value="2"/>
</dbReference>
<organism evidence="6 7">
    <name type="scientific">Sphagnum jensenii</name>
    <dbReference type="NCBI Taxonomy" id="128206"/>
    <lineage>
        <taxon>Eukaryota</taxon>
        <taxon>Viridiplantae</taxon>
        <taxon>Streptophyta</taxon>
        <taxon>Embryophyta</taxon>
        <taxon>Bryophyta</taxon>
        <taxon>Sphagnophytina</taxon>
        <taxon>Sphagnopsida</taxon>
        <taxon>Sphagnales</taxon>
        <taxon>Sphagnaceae</taxon>
        <taxon>Sphagnum</taxon>
    </lineage>
</organism>
<dbReference type="InterPro" id="IPR002182">
    <property type="entry name" value="NB-ARC"/>
</dbReference>
<keyword evidence="2" id="KW-0611">Plant defense</keyword>
<dbReference type="EMBL" id="OZ023708">
    <property type="protein sequence ID" value="CAK9879441.1"/>
    <property type="molecule type" value="Genomic_DNA"/>
</dbReference>
<dbReference type="InterPro" id="IPR032675">
    <property type="entry name" value="LRR_dom_sf"/>
</dbReference>
<proteinExistence type="predicted"/>
<name>A0ABP1BTW7_9BRYO</name>
<evidence type="ECO:0000313" key="6">
    <source>
        <dbReference type="EMBL" id="CAK9879441.1"/>
    </source>
</evidence>
<keyword evidence="1" id="KW-0677">Repeat</keyword>
<protein>
    <recommendedName>
        <fullName evidence="8">NB-ARC domain-containing protein</fullName>
    </recommendedName>
</protein>
<sequence>MAASSSDSPVHQLWPPSGGKQSTELDVVLFHGLQLTANDTIDAWSSTWTQRGHDDVCWAQEWLPFDLGEAVRIFSVSYNAHVVTSPHDHVSEIAHNLFQNLMNHGYEWHHPIVLIGHSFGGLVWKSLVVKLNRESTIRNPINPWSRATVQCAKVFLGNVRGVAFYAVPHAGSSNIGKYVNKLLRCNNRHHPGIMDNIQPRQRDMEQLSVDFDRIVAENEINIYAFCEGRPMEQVGILVDVCSAQRSAGDNFYKVEDANHMEVCKPPRKEHPSYGLLLQFIITCGKEARECDQALQELHDLPESRFGLESYVERVGTLLTSEGKNADPRYVGVWGMGGVGKTLLLQRVYGSPKVHGHFQETKFIWRTVGQTPDIMALYRSLSEELGLKPELNANPEDYKLKLHSQFRRKRVFLVLDDVWQDKAFDSLDLAKGKGSVTLLSTRNQSLLKRACPHIKQEHMTPLSKEDSWSLFCVHAFRPPSNVPCELEALAQSVAEECQGLPLALKVIGGAMFRKASCEWESLLKKLRESRMYERPVEEELFERLKLGYDLLSEDDWRLKQCFHYFAAFPEDHNIFLDRVLYHWIGEGLVPAHDGDDPRADAFSLLNKLWERSFIESHGEIDHSLIHPLWFKVHDVMRDLAFYIQEKDCGTPPGKQLYFYRAGQNLEEVPKECTAIPEALRLSLDTNKLEKLPESFYAPKLVSLLLGENRIVSLSATFFSNFPKLRVLDLSRGQFYSLPEELGDLKDLVCLDLSCCFNLEILPDTIGKLHMLKCLNLNQCRKLNYLPSGVVGLTSLQVLHTVGCQNLWAKHTPSGMARATIGASLEDVCELVVPTELTITHTNQLPHKISALTKLNFLSLSIDVQTLPHEMSHAFKQLKDLDLSECHDLEYLPRSFTCCGAFPALVRIKLWACVKLVEFPEVDEGALPRLQILNLSFCLSLRSLPLSLELLTSLRELDLSGCEKAFDSCRTNCEKSPIWRRLYIRYGYSKAFRYLDL</sequence>
<dbReference type="InterPro" id="IPR055414">
    <property type="entry name" value="LRR_R13L4/SHOC2-like"/>
</dbReference>
<evidence type="ECO:0008006" key="8">
    <source>
        <dbReference type="Google" id="ProtNLM"/>
    </source>
</evidence>
<dbReference type="Proteomes" id="UP001497522">
    <property type="component" value="Chromosome 7"/>
</dbReference>
<dbReference type="InterPro" id="IPR042197">
    <property type="entry name" value="Apaf_helical"/>
</dbReference>
<dbReference type="Pfam" id="PF23559">
    <property type="entry name" value="WHD_DRP"/>
    <property type="match status" value="1"/>
</dbReference>
<dbReference type="SUPFAM" id="SSF52540">
    <property type="entry name" value="P-loop containing nucleoside triphosphate hydrolases"/>
    <property type="match status" value="1"/>
</dbReference>
<evidence type="ECO:0000259" key="3">
    <source>
        <dbReference type="Pfam" id="PF00931"/>
    </source>
</evidence>
<evidence type="ECO:0000259" key="4">
    <source>
        <dbReference type="Pfam" id="PF23559"/>
    </source>
</evidence>
<dbReference type="InterPro" id="IPR058922">
    <property type="entry name" value="WHD_DRP"/>
</dbReference>
<dbReference type="SUPFAM" id="SSF52058">
    <property type="entry name" value="L domain-like"/>
    <property type="match status" value="1"/>
</dbReference>
<feature type="domain" description="Disease resistance protein winged helix" evidence="4">
    <location>
        <begin position="567"/>
        <end position="639"/>
    </location>
</feature>
<dbReference type="Gene3D" id="3.40.50.1820">
    <property type="entry name" value="alpha/beta hydrolase"/>
    <property type="match status" value="1"/>
</dbReference>
<dbReference type="Gene3D" id="3.40.50.300">
    <property type="entry name" value="P-loop containing nucleotide triphosphate hydrolases"/>
    <property type="match status" value="1"/>
</dbReference>
<gene>
    <name evidence="6" type="ORF">CSSPJE1EN2_LOCUS20975</name>
</gene>
<dbReference type="SUPFAM" id="SSF53474">
    <property type="entry name" value="alpha/beta-Hydrolases"/>
    <property type="match status" value="1"/>
</dbReference>
<evidence type="ECO:0000313" key="7">
    <source>
        <dbReference type="Proteomes" id="UP001497522"/>
    </source>
</evidence>